<organism evidence="2 3">
    <name type="scientific">Methylorubrum extorquens DSM 13060</name>
    <dbReference type="NCBI Taxonomy" id="882800"/>
    <lineage>
        <taxon>Bacteria</taxon>
        <taxon>Pseudomonadati</taxon>
        <taxon>Pseudomonadota</taxon>
        <taxon>Alphaproteobacteria</taxon>
        <taxon>Hyphomicrobiales</taxon>
        <taxon>Methylobacteriaceae</taxon>
        <taxon>Methylorubrum</taxon>
    </lineage>
</organism>
<protein>
    <submittedName>
        <fullName evidence="2">Uncharacterized protein</fullName>
    </submittedName>
</protein>
<dbReference type="RefSeq" id="WP_004447170.1">
    <property type="nucleotide sequence ID" value="NZ_AGJK01000140.1"/>
</dbReference>
<reference evidence="2 3" key="1">
    <citation type="submission" date="2011-09" db="EMBL/GenBank/DDBJ databases">
        <title>The draft genome of Methylobacterium extorquens DSM 13060.</title>
        <authorList>
            <consortium name="US DOE Joint Genome Institute (JGI-PGF)"/>
            <person name="Lucas S."/>
            <person name="Han J."/>
            <person name="Lapidus A."/>
            <person name="Cheng J.-F."/>
            <person name="Goodwin L."/>
            <person name="Pitluck S."/>
            <person name="Peters L."/>
            <person name="Land M.L."/>
            <person name="Hauser L."/>
            <person name="Koskimaki J."/>
            <person name="Halonen O."/>
            <person name="Pirttila A."/>
            <person name="Frank C."/>
            <person name="Woyke T.J."/>
        </authorList>
    </citation>
    <scope>NUCLEOTIDE SEQUENCE [LARGE SCALE GENOMIC DNA]</scope>
    <source>
        <strain evidence="2 3">DSM 13060</strain>
    </source>
</reference>
<feature type="region of interest" description="Disordered" evidence="1">
    <location>
        <begin position="112"/>
        <end position="164"/>
    </location>
</feature>
<evidence type="ECO:0000313" key="3">
    <source>
        <dbReference type="Proteomes" id="UP000004382"/>
    </source>
</evidence>
<feature type="compositionally biased region" description="Basic and acidic residues" evidence="1">
    <location>
        <begin position="153"/>
        <end position="164"/>
    </location>
</feature>
<dbReference type="PATRIC" id="fig|882800.3.peg.4080"/>
<feature type="compositionally biased region" description="Basic residues" evidence="1">
    <location>
        <begin position="121"/>
        <end position="130"/>
    </location>
</feature>
<comment type="caution">
    <text evidence="2">The sequence shown here is derived from an EMBL/GenBank/DDBJ whole genome shotgun (WGS) entry which is preliminary data.</text>
</comment>
<accession>H1KND2</accession>
<proteinExistence type="predicted"/>
<dbReference type="Proteomes" id="UP000004382">
    <property type="component" value="Unassembled WGS sequence"/>
</dbReference>
<dbReference type="AlphaFoldDB" id="H1KND2"/>
<dbReference type="EMBL" id="AGJK01000140">
    <property type="protein sequence ID" value="EHP90974.1"/>
    <property type="molecule type" value="Genomic_DNA"/>
</dbReference>
<name>H1KND2_METEX</name>
<sequence>MAYRYFRGRIDLGGLSLADLSKATEALAVLEQLAADGRIGFEMGVGRTRSEPRQVGRPIQPQERAMLEAMPADTWMSSREIAEAMPELPTNSLTARLAMMAAAGWIVVSRRENADRPPGTRGRRSVKVYRRSAAPSGGTIEDPGQGPPCADVPDGRHREEEKMP</sequence>
<gene>
    <name evidence="2" type="ORF">MetexDRAFT_4145</name>
</gene>
<evidence type="ECO:0000313" key="2">
    <source>
        <dbReference type="EMBL" id="EHP90974.1"/>
    </source>
</evidence>
<evidence type="ECO:0000256" key="1">
    <source>
        <dbReference type="SAM" id="MobiDB-lite"/>
    </source>
</evidence>